<accession>A0A9Q0HQR0</accession>
<dbReference type="OrthoDB" id="298726at2759"/>
<evidence type="ECO:0000259" key="2">
    <source>
        <dbReference type="Pfam" id="PF24713"/>
    </source>
</evidence>
<sequence length="865" mass="95322">MKPQALNQKGKFVFELKQRIIVSLNKLSDRDTYQLGSEELERIADSLSPDMISPFVFCIADMDSEAKSSVRRECIRLMGVLGISHGALLGPHMGKIVSGIVKRLKDSDSIVRDACVETCGVLSRNVEGVFVTLARPLFEALGEQNKYVQGGGALCLARVIDESVDLPSGILPQMLSRLVKLLKNQHFMAKPALIELIRSIIQAGGASTDSSLMIALTGIIDCLKNRDWTTRKAASSALSSIALSCDSYMLGPLASSCLHSLERCRFDKVKPVRDAITYAIQCWKSISGDNSLEISEFASSVKENFCSDYTEVTSISDNGSKSTSLRKPVSISNSHTNANMVSFPKGNKNAANQTKKRTPLSLRKPDNVIFNTKPVEWQIEVAVPKKKTILSSPVVQKDVNENVKEEEYSDMGSGSCVTKDIKIEGGECNSKLNFDLDEYSDRFLDEEGDVEIEVESTHTLLQDKKGSDLSACGPHVCCANAKNELGFIRKQLEEIELKQNNLFDVLKEFVGSSMDNFTTLHSKIYKMENAVNQIVSVMTQKEPNFVHRNPSPRLAKNGNISISSSPRISYSSPRSSTETIYKNSPHTKSTKLFPENTRFGNETSSSIAMGTQNDPGRISADSFTKRVNRFSGTRDAPVKSEKSSAKCTQSDSERSKSDLGKHFNGFLDTVSHAIQTKDDKLMPEGEPFETERLSATALGTQGDPRRINPDSFEKQVCELLTEGDMESAYIMVLCSGDDLSIIGLMDVTGPVLHKLSSETASEVLRVMSVQPMDRKFLEFAMPWIQQVVDLSTAEDSRQLFLSPRAKREFLHSLQQVVTTATIDATTRLAIAQHAARLGKAFGLVSTRKLPPRDTRVAKNFISHGS</sequence>
<gene>
    <name evidence="4" type="ORF">LUZ63_011647</name>
</gene>
<dbReference type="AlphaFoldDB" id="A0A9Q0HQR0"/>
<dbReference type="Pfam" id="PF24713">
    <property type="entry name" value="TOR1L1_C"/>
    <property type="match status" value="1"/>
</dbReference>
<dbReference type="Pfam" id="PF24714">
    <property type="entry name" value="TOR1L1_N"/>
    <property type="match status" value="1"/>
</dbReference>
<protein>
    <recommendedName>
        <fullName evidence="6">TOG domain-containing protein</fullName>
    </recommendedName>
</protein>
<dbReference type="InterPro" id="IPR011989">
    <property type="entry name" value="ARM-like"/>
</dbReference>
<feature type="compositionally biased region" description="Low complexity" evidence="1">
    <location>
        <begin position="560"/>
        <end position="576"/>
    </location>
</feature>
<feature type="domain" description="TORTIFOLIA1/SINE1-2 N-terminal" evidence="3">
    <location>
        <begin position="14"/>
        <end position="285"/>
    </location>
</feature>
<dbReference type="InterPro" id="IPR033337">
    <property type="entry name" value="TORTIFOLIA1/SINE1-2"/>
</dbReference>
<proteinExistence type="predicted"/>
<dbReference type="InterPro" id="IPR016024">
    <property type="entry name" value="ARM-type_fold"/>
</dbReference>
<dbReference type="PANTHER" id="PTHR31355">
    <property type="entry name" value="MICROTUBULE-ASSOCIATED PROTEIN TORTIFOLIA1"/>
    <property type="match status" value="1"/>
</dbReference>
<evidence type="ECO:0000256" key="1">
    <source>
        <dbReference type="SAM" id="MobiDB-lite"/>
    </source>
</evidence>
<name>A0A9Q0HQR0_9POAL</name>
<dbReference type="Proteomes" id="UP001151287">
    <property type="component" value="Unassembled WGS sequence"/>
</dbReference>
<organism evidence="4 5">
    <name type="scientific">Rhynchospora breviuscula</name>
    <dbReference type="NCBI Taxonomy" id="2022672"/>
    <lineage>
        <taxon>Eukaryota</taxon>
        <taxon>Viridiplantae</taxon>
        <taxon>Streptophyta</taxon>
        <taxon>Embryophyta</taxon>
        <taxon>Tracheophyta</taxon>
        <taxon>Spermatophyta</taxon>
        <taxon>Magnoliopsida</taxon>
        <taxon>Liliopsida</taxon>
        <taxon>Poales</taxon>
        <taxon>Cyperaceae</taxon>
        <taxon>Cyperoideae</taxon>
        <taxon>Rhynchosporeae</taxon>
        <taxon>Rhynchospora</taxon>
    </lineage>
</organism>
<feature type="region of interest" description="Disordered" evidence="1">
    <location>
        <begin position="544"/>
        <end position="597"/>
    </location>
</feature>
<feature type="compositionally biased region" description="Polar residues" evidence="1">
    <location>
        <begin position="577"/>
        <end position="587"/>
    </location>
</feature>
<dbReference type="EMBL" id="JAMQYH010000003">
    <property type="protein sequence ID" value="KAJ1694949.1"/>
    <property type="molecule type" value="Genomic_DNA"/>
</dbReference>
<evidence type="ECO:0000259" key="3">
    <source>
        <dbReference type="Pfam" id="PF24714"/>
    </source>
</evidence>
<dbReference type="GO" id="GO:0005874">
    <property type="term" value="C:microtubule"/>
    <property type="evidence" value="ECO:0007669"/>
    <property type="project" value="InterPro"/>
</dbReference>
<reference evidence="4" key="1">
    <citation type="journal article" date="2022" name="Cell">
        <title>Repeat-based holocentromeres influence genome architecture and karyotype evolution.</title>
        <authorList>
            <person name="Hofstatter P.G."/>
            <person name="Thangavel G."/>
            <person name="Lux T."/>
            <person name="Neumann P."/>
            <person name="Vondrak T."/>
            <person name="Novak P."/>
            <person name="Zhang M."/>
            <person name="Costa L."/>
            <person name="Castellani M."/>
            <person name="Scott A."/>
            <person name="Toegelov H."/>
            <person name="Fuchs J."/>
            <person name="Mata-Sucre Y."/>
            <person name="Dias Y."/>
            <person name="Vanzela A.L.L."/>
            <person name="Huettel B."/>
            <person name="Almeida C.C.S."/>
            <person name="Simkova H."/>
            <person name="Souza G."/>
            <person name="Pedrosa-Harand A."/>
            <person name="Macas J."/>
            <person name="Mayer K.F.X."/>
            <person name="Houben A."/>
            <person name="Marques A."/>
        </authorList>
    </citation>
    <scope>NUCLEOTIDE SEQUENCE</scope>
    <source>
        <strain evidence="4">RhyBre1mFocal</strain>
    </source>
</reference>
<dbReference type="InterPro" id="IPR057600">
    <property type="entry name" value="TORTIFOLIA1/SINE1-2_N"/>
</dbReference>
<evidence type="ECO:0000313" key="4">
    <source>
        <dbReference type="EMBL" id="KAJ1694949.1"/>
    </source>
</evidence>
<keyword evidence="5" id="KW-1185">Reference proteome</keyword>
<dbReference type="SUPFAM" id="SSF48371">
    <property type="entry name" value="ARM repeat"/>
    <property type="match status" value="1"/>
</dbReference>
<evidence type="ECO:0008006" key="6">
    <source>
        <dbReference type="Google" id="ProtNLM"/>
    </source>
</evidence>
<dbReference type="GO" id="GO:0008017">
    <property type="term" value="F:microtubule binding"/>
    <property type="evidence" value="ECO:0007669"/>
    <property type="project" value="InterPro"/>
</dbReference>
<feature type="region of interest" description="Disordered" evidence="1">
    <location>
        <begin position="336"/>
        <end position="357"/>
    </location>
</feature>
<dbReference type="InterPro" id="IPR057599">
    <property type="entry name" value="TORTIFOLIA1/TORL1-2_C"/>
</dbReference>
<feature type="domain" description="TORTIFOLIA1/TORL1-2 C-terminal" evidence="2">
    <location>
        <begin position="717"/>
        <end position="823"/>
    </location>
</feature>
<feature type="region of interest" description="Disordered" evidence="1">
    <location>
        <begin position="630"/>
        <end position="659"/>
    </location>
</feature>
<dbReference type="Gene3D" id="1.25.10.10">
    <property type="entry name" value="Leucine-rich Repeat Variant"/>
    <property type="match status" value="2"/>
</dbReference>
<dbReference type="PANTHER" id="PTHR31355:SF22">
    <property type="entry name" value="TORTIFOLIA1-LIKE PROTEIN 2"/>
    <property type="match status" value="1"/>
</dbReference>
<evidence type="ECO:0000313" key="5">
    <source>
        <dbReference type="Proteomes" id="UP001151287"/>
    </source>
</evidence>
<comment type="caution">
    <text evidence="4">The sequence shown here is derived from an EMBL/GenBank/DDBJ whole genome shotgun (WGS) entry which is preliminary data.</text>
</comment>